<gene>
    <name evidence="1" type="ORF">GSTENG00037068001</name>
</gene>
<dbReference type="OrthoDB" id="270970at2759"/>
<dbReference type="GO" id="GO:0005654">
    <property type="term" value="C:nucleoplasm"/>
    <property type="evidence" value="ECO:0007669"/>
    <property type="project" value="TreeGrafter"/>
</dbReference>
<dbReference type="GO" id="GO:0005829">
    <property type="term" value="C:cytosol"/>
    <property type="evidence" value="ECO:0007669"/>
    <property type="project" value="TreeGrafter"/>
</dbReference>
<dbReference type="Gene3D" id="3.40.1090.10">
    <property type="entry name" value="Cytosolic phospholipase A2 catalytic domain"/>
    <property type="match status" value="1"/>
</dbReference>
<evidence type="ECO:0000313" key="1">
    <source>
        <dbReference type="EMBL" id="CAG14359.1"/>
    </source>
</evidence>
<dbReference type="GO" id="GO:0005544">
    <property type="term" value="F:calcium-dependent phospholipid binding"/>
    <property type="evidence" value="ECO:0007669"/>
    <property type="project" value="TreeGrafter"/>
</dbReference>
<sequence length="150" mass="17448">SSIPVCLQPKETIHLIDAGLAVNVPYPSFLGDKRDIDLIIAPEYSAGDMFETLTLAREYAAAVRKPFPKIDDKILEEKDWPRDCYVFEGKEKEPTIVFMPLFNRNNTRDAEEYKAKMNEFSTMQPPFDQEKIKFLWRRRRSPGTELEFAL</sequence>
<protein>
    <submittedName>
        <fullName evidence="1">(spotted green pufferfish) hypothetical protein</fullName>
    </submittedName>
</protein>
<dbReference type="HOGENOM" id="CLU_2418909_0_0_1"/>
<dbReference type="KEGG" id="tng:GSTEN00037068G001"/>
<organism evidence="1">
    <name type="scientific">Tetraodon nigroviridis</name>
    <name type="common">Spotted green pufferfish</name>
    <name type="synonym">Chelonodon nigroviridis</name>
    <dbReference type="NCBI Taxonomy" id="99883"/>
    <lineage>
        <taxon>Eukaryota</taxon>
        <taxon>Metazoa</taxon>
        <taxon>Chordata</taxon>
        <taxon>Craniata</taxon>
        <taxon>Vertebrata</taxon>
        <taxon>Euteleostomi</taxon>
        <taxon>Actinopterygii</taxon>
        <taxon>Neopterygii</taxon>
        <taxon>Teleostei</taxon>
        <taxon>Neoteleostei</taxon>
        <taxon>Acanthomorphata</taxon>
        <taxon>Eupercaria</taxon>
        <taxon>Tetraodontiformes</taxon>
        <taxon>Tetradontoidea</taxon>
        <taxon>Tetraodontidae</taxon>
        <taxon>Tetraodon</taxon>
    </lineage>
</organism>
<name>Q4RB74_TETNG</name>
<dbReference type="GO" id="GO:0047498">
    <property type="term" value="F:calcium-dependent phospholipase A2 activity"/>
    <property type="evidence" value="ECO:0007669"/>
    <property type="project" value="TreeGrafter"/>
</dbReference>
<dbReference type="PANTHER" id="PTHR10728">
    <property type="entry name" value="CYTOSOLIC PHOSPHOLIPASE A2"/>
    <property type="match status" value="1"/>
</dbReference>
<dbReference type="GO" id="GO:0005635">
    <property type="term" value="C:nuclear envelope"/>
    <property type="evidence" value="ECO:0007669"/>
    <property type="project" value="TreeGrafter"/>
</dbReference>
<feature type="non-terminal residue" evidence="1">
    <location>
        <position position="150"/>
    </location>
</feature>
<reference evidence="1" key="1">
    <citation type="journal article" date="2004" name="Nature">
        <title>Genome duplication in the teleost fish Tetraodon nigroviridis reveals the early vertebrate proto-karyotype.</title>
        <authorList>
            <person name="Jaillon O."/>
            <person name="Aury J.-M."/>
            <person name="Brunet F."/>
            <person name="Petit J.-L."/>
            <person name="Stange-Thomann N."/>
            <person name="Mauceli E."/>
            <person name="Bouneau L."/>
            <person name="Fischer C."/>
            <person name="Ozouf-Costaz C."/>
            <person name="Bernot A."/>
            <person name="Nicaud S."/>
            <person name="Jaffe D."/>
            <person name="Fisher S."/>
            <person name="Lutfalla G."/>
            <person name="Dossat C."/>
            <person name="Segurens B."/>
            <person name="Dasilva C."/>
            <person name="Salanoubat M."/>
            <person name="Levy M."/>
            <person name="Boudet N."/>
            <person name="Castellano S."/>
            <person name="Anthouard V."/>
            <person name="Jubin C."/>
            <person name="Castelli V."/>
            <person name="Katinka M."/>
            <person name="Vacherie B."/>
            <person name="Biemont C."/>
            <person name="Skalli Z."/>
            <person name="Cattolico L."/>
            <person name="Poulain J."/>
            <person name="De Berardinis V."/>
            <person name="Cruaud C."/>
            <person name="Duprat S."/>
            <person name="Brottier P."/>
            <person name="Coutanceau J.-P."/>
            <person name="Gouzy J."/>
            <person name="Parra G."/>
            <person name="Lardier G."/>
            <person name="Chapple C."/>
            <person name="McKernan K.J."/>
            <person name="McEwan P."/>
            <person name="Bosak S."/>
            <person name="Kellis M."/>
            <person name="Volff J.-N."/>
            <person name="Guigo R."/>
            <person name="Zody M.C."/>
            <person name="Mesirov J."/>
            <person name="Lindblad-Toh K."/>
            <person name="Birren B."/>
            <person name="Nusbaum C."/>
            <person name="Kahn D."/>
            <person name="Robinson-Rechavi M."/>
            <person name="Laudet V."/>
            <person name="Schachter V."/>
            <person name="Quetier F."/>
            <person name="Saurin W."/>
            <person name="Scarpelli C."/>
            <person name="Wincker P."/>
            <person name="Lander E.S."/>
            <person name="Weissenbach J."/>
            <person name="Roest Crollius H."/>
        </authorList>
    </citation>
    <scope>NUCLEOTIDE SEQUENCE [LARGE SCALE GENOMIC DNA]</scope>
</reference>
<dbReference type="EMBL" id="CAAE01022112">
    <property type="protein sequence ID" value="CAG14359.1"/>
    <property type="molecule type" value="Genomic_DNA"/>
</dbReference>
<accession>Q4RB74</accession>
<dbReference type="SUPFAM" id="SSF52151">
    <property type="entry name" value="FabD/lysophospholipase-like"/>
    <property type="match status" value="1"/>
</dbReference>
<dbReference type="GO" id="GO:0046475">
    <property type="term" value="P:glycerophospholipid catabolic process"/>
    <property type="evidence" value="ECO:0007669"/>
    <property type="project" value="TreeGrafter"/>
</dbReference>
<dbReference type="GO" id="GO:0005509">
    <property type="term" value="F:calcium ion binding"/>
    <property type="evidence" value="ECO:0007669"/>
    <property type="project" value="TreeGrafter"/>
</dbReference>
<dbReference type="PANTHER" id="PTHR10728:SF39">
    <property type="entry name" value="CYTOSOLIC PHOSPHOLIPASE A2 GAMMA"/>
    <property type="match status" value="1"/>
</dbReference>
<dbReference type="InterPro" id="IPR016035">
    <property type="entry name" value="Acyl_Trfase/lysoPLipase"/>
</dbReference>
<reference evidence="1" key="2">
    <citation type="submission" date="2004-02" db="EMBL/GenBank/DDBJ databases">
        <authorList>
            <consortium name="Genoscope"/>
            <consortium name="Whitehead Institute Centre for Genome Research"/>
        </authorList>
    </citation>
    <scope>NUCLEOTIDE SEQUENCE</scope>
</reference>
<proteinExistence type="predicted"/>
<dbReference type="AlphaFoldDB" id="Q4RB74"/>
<comment type="caution">
    <text evidence="1">The sequence shown here is derived from an EMBL/GenBank/DDBJ whole genome shotgun (WGS) entry which is preliminary data.</text>
</comment>